<keyword evidence="2" id="KW-1185">Reference proteome</keyword>
<organism evidence="1 2">
    <name type="scientific">Streptomyces andamanensis</name>
    <dbReference type="NCBI Taxonomy" id="1565035"/>
    <lineage>
        <taxon>Bacteria</taxon>
        <taxon>Bacillati</taxon>
        <taxon>Actinomycetota</taxon>
        <taxon>Actinomycetes</taxon>
        <taxon>Kitasatosporales</taxon>
        <taxon>Streptomycetaceae</taxon>
        <taxon>Streptomyces</taxon>
    </lineage>
</organism>
<dbReference type="RefSeq" id="WP_381738168.1">
    <property type="nucleotide sequence ID" value="NZ_JBHSDP010000009.1"/>
</dbReference>
<gene>
    <name evidence="1" type="ORF">ACFPC0_09720</name>
</gene>
<evidence type="ECO:0000313" key="1">
    <source>
        <dbReference type="EMBL" id="MFC4328108.1"/>
    </source>
</evidence>
<protein>
    <recommendedName>
        <fullName evidence="3">Helix-turn-helix domain-containing protein</fullName>
    </recommendedName>
</protein>
<reference evidence="2" key="1">
    <citation type="journal article" date="2019" name="Int. J. Syst. Evol. Microbiol.">
        <title>The Global Catalogue of Microorganisms (GCM) 10K type strain sequencing project: providing services to taxonomists for standard genome sequencing and annotation.</title>
        <authorList>
            <consortium name="The Broad Institute Genomics Platform"/>
            <consortium name="The Broad Institute Genome Sequencing Center for Infectious Disease"/>
            <person name="Wu L."/>
            <person name="Ma J."/>
        </authorList>
    </citation>
    <scope>NUCLEOTIDE SEQUENCE [LARGE SCALE GENOMIC DNA]</scope>
    <source>
        <strain evidence="2">PCU 347</strain>
    </source>
</reference>
<comment type="caution">
    <text evidence="1">The sequence shown here is derived from an EMBL/GenBank/DDBJ whole genome shotgun (WGS) entry which is preliminary data.</text>
</comment>
<dbReference type="EMBL" id="JBHSDP010000009">
    <property type="protein sequence ID" value="MFC4328108.1"/>
    <property type="molecule type" value="Genomic_DNA"/>
</dbReference>
<evidence type="ECO:0008006" key="3">
    <source>
        <dbReference type="Google" id="ProtNLM"/>
    </source>
</evidence>
<evidence type="ECO:0000313" key="2">
    <source>
        <dbReference type="Proteomes" id="UP001595824"/>
    </source>
</evidence>
<dbReference type="Proteomes" id="UP001595824">
    <property type="component" value="Unassembled WGS sequence"/>
</dbReference>
<accession>A0ABV8TBX8</accession>
<sequence length="332" mass="35634">MADVSNGTGCGFCGKTVVRHDGGGRPREYCDARCRRRAQRKRDAERRAALPRLTHRLIATELAHRVDRLLATCFDDVPLAEVLVLAARIAEDVDCLVAAAVADSRAAGKPWAEVAVAARMSEGSARARWGGCPGSRRLASREPMPWAYRAHGTPRAGAVEMRRSAERAQRSAAALARALLTLHQRSGIGLDQVAGEAGVPLSVVLGVLEGEVVAPWPVTFMFAHLLGGQPADLRLMWESAARLDARESRSRSQRVSLGAGLRGARLAAGCPEVTLVRPSGLSESEAEAAFAGRLVPQWSVLCELLVRLDADPEPFEKVWAASAAVRDEGRSE</sequence>
<name>A0ABV8TBX8_9ACTN</name>
<proteinExistence type="predicted"/>